<dbReference type="RefSeq" id="WP_143072823.1">
    <property type="nucleotide sequence ID" value="NZ_FOQO01000001.1"/>
</dbReference>
<keyword evidence="2" id="KW-1185">Reference proteome</keyword>
<evidence type="ECO:0000313" key="1">
    <source>
        <dbReference type="EMBL" id="SFH88529.1"/>
    </source>
</evidence>
<dbReference type="AlphaFoldDB" id="A0A1I3DPM8"/>
<sequence>MVDLVVMFVAGMAIGHGNPLKDDVGYDGGQFSVDQRGKFVVYHSEILPTEVSFSDVQVQLNAFLISRGNETELKGATRLESKGRVSMKKHAGIGNHVAGDIHYTLVVEDKDEELNYWFTDLTYQPYRNDRYGKRVKATASPIPLERQTSKINEHVWKKQKTYAYEAIDEMAGQVLTQLKAAGKPKVIITRMEE</sequence>
<name>A0A1I3DPM8_9SPHI</name>
<organism evidence="1 2">
    <name type="scientific">Parapedobacter indicus</name>
    <dbReference type="NCBI Taxonomy" id="1477437"/>
    <lineage>
        <taxon>Bacteria</taxon>
        <taxon>Pseudomonadati</taxon>
        <taxon>Bacteroidota</taxon>
        <taxon>Sphingobacteriia</taxon>
        <taxon>Sphingobacteriales</taxon>
        <taxon>Sphingobacteriaceae</taxon>
        <taxon>Parapedobacter</taxon>
    </lineage>
</organism>
<dbReference type="Proteomes" id="UP000198670">
    <property type="component" value="Unassembled WGS sequence"/>
</dbReference>
<gene>
    <name evidence="1" type="ORF">SAMN05444682_101572</name>
</gene>
<evidence type="ECO:0008006" key="3">
    <source>
        <dbReference type="Google" id="ProtNLM"/>
    </source>
</evidence>
<reference evidence="1 2" key="1">
    <citation type="submission" date="2016-10" db="EMBL/GenBank/DDBJ databases">
        <authorList>
            <person name="de Groot N.N."/>
        </authorList>
    </citation>
    <scope>NUCLEOTIDE SEQUENCE [LARGE SCALE GENOMIC DNA]</scope>
    <source>
        <strain evidence="1 2">RK1</strain>
    </source>
</reference>
<dbReference type="STRING" id="1477437.SAMN05444682_101572"/>
<protein>
    <recommendedName>
        <fullName evidence="3">DUF4468 domain-containing protein</fullName>
    </recommendedName>
</protein>
<evidence type="ECO:0000313" key="2">
    <source>
        <dbReference type="Proteomes" id="UP000198670"/>
    </source>
</evidence>
<dbReference type="OrthoDB" id="794676at2"/>
<accession>A0A1I3DPM8</accession>
<dbReference type="EMBL" id="FOQO01000001">
    <property type="protein sequence ID" value="SFH88529.1"/>
    <property type="molecule type" value="Genomic_DNA"/>
</dbReference>
<proteinExistence type="predicted"/>